<dbReference type="AlphaFoldDB" id="A0A8S4AE25"/>
<evidence type="ECO:0000256" key="3">
    <source>
        <dbReference type="ARBA" id="ARBA00022729"/>
    </source>
</evidence>
<dbReference type="GO" id="GO:0030971">
    <property type="term" value="F:receptor tyrosine kinase binding"/>
    <property type="evidence" value="ECO:0007669"/>
    <property type="project" value="InterPro"/>
</dbReference>
<comment type="subcellular location">
    <subcellularLocation>
        <location evidence="1">Secreted</location>
    </subcellularLocation>
</comment>
<name>A0A8S4AE25_9TELE</name>
<evidence type="ECO:0000313" key="6">
    <source>
        <dbReference type="Proteomes" id="UP000677803"/>
    </source>
</evidence>
<sequence>MKKSFPKFACRLVRLHGNGDTGRPRPLRFPPRVELVRNFSRAQASRPLCVPPCHGWCIFNFSTGKQREAMQVERKWHILLTIFLLLITSGQCMDSKEVKQKERRTLLDLILQVIRDSQQRDKSVSKRCGSGLHNPGQDMKFSSSEKPFYVPRLDNSRLIDIVPRDANMKGKFIQHFGGQVKFSSECKTHFHRLYHNTRDCSRPACTLQKMCKIANTISNESTLHAILDIACPSIMEEGLMCCQGSAFEPTAVIQTLLCL</sequence>
<dbReference type="GO" id="GO:0005125">
    <property type="term" value="F:cytokine activity"/>
    <property type="evidence" value="ECO:0007669"/>
    <property type="project" value="UniProtKB-ARBA"/>
</dbReference>
<organism evidence="5 6">
    <name type="scientific">Menidia menidia</name>
    <name type="common">Atlantic silverside</name>
    <dbReference type="NCBI Taxonomy" id="238744"/>
    <lineage>
        <taxon>Eukaryota</taxon>
        <taxon>Metazoa</taxon>
        <taxon>Chordata</taxon>
        <taxon>Craniata</taxon>
        <taxon>Vertebrata</taxon>
        <taxon>Euteleostomi</taxon>
        <taxon>Actinopterygii</taxon>
        <taxon>Neopterygii</taxon>
        <taxon>Teleostei</taxon>
        <taxon>Neoteleostei</taxon>
        <taxon>Acanthomorphata</taxon>
        <taxon>Ovalentaria</taxon>
        <taxon>Atherinomorphae</taxon>
        <taxon>Atheriniformes</taxon>
        <taxon>Atherinopsidae</taxon>
        <taxon>Menidiinae</taxon>
        <taxon>Menidia</taxon>
    </lineage>
</organism>
<proteinExistence type="inferred from homology"/>
<dbReference type="GO" id="GO:0030298">
    <property type="term" value="F:receptor signaling protein tyrosine kinase activator activity"/>
    <property type="evidence" value="ECO:0007669"/>
    <property type="project" value="InterPro"/>
</dbReference>
<dbReference type="PANTHER" id="PTHR28676:SF1">
    <property type="entry name" value="ALK AND LTK LIGAND 1"/>
    <property type="match status" value="1"/>
</dbReference>
<keyword evidence="3" id="KW-0732">Signal</keyword>
<dbReference type="OrthoDB" id="9807651at2759"/>
<keyword evidence="6" id="KW-1185">Reference proteome</keyword>
<dbReference type="GO" id="GO:0070378">
    <property type="term" value="P:positive regulation of ERK5 cascade"/>
    <property type="evidence" value="ECO:0007669"/>
    <property type="project" value="TreeGrafter"/>
</dbReference>
<dbReference type="PANTHER" id="PTHR28676">
    <property type="entry name" value="ALK AND LTK LIGAND 2-RELATED"/>
    <property type="match status" value="1"/>
</dbReference>
<dbReference type="InterPro" id="IPR029364">
    <property type="entry name" value="ALKL1/2"/>
</dbReference>
<evidence type="ECO:0000256" key="2">
    <source>
        <dbReference type="ARBA" id="ARBA00022525"/>
    </source>
</evidence>
<comment type="caution">
    <text evidence="5">The sequence shown here is derived from an EMBL/GenBank/DDBJ whole genome shotgun (WGS) entry which is preliminary data.</text>
</comment>
<evidence type="ECO:0000313" key="5">
    <source>
        <dbReference type="EMBL" id="CAG5864564.1"/>
    </source>
</evidence>
<reference evidence="5" key="1">
    <citation type="submission" date="2021-05" db="EMBL/GenBank/DDBJ databases">
        <authorList>
            <person name="Tigano A."/>
        </authorList>
    </citation>
    <scope>NUCLEOTIDE SEQUENCE</scope>
</reference>
<dbReference type="GO" id="GO:0005576">
    <property type="term" value="C:extracellular region"/>
    <property type="evidence" value="ECO:0007669"/>
    <property type="project" value="UniProtKB-SubCell"/>
</dbReference>
<evidence type="ECO:0000256" key="1">
    <source>
        <dbReference type="ARBA" id="ARBA00004613"/>
    </source>
</evidence>
<comment type="similarity">
    <text evidence="4">Belongs to the ALKAL family.</text>
</comment>
<dbReference type="Proteomes" id="UP000677803">
    <property type="component" value="Unassembled WGS sequence"/>
</dbReference>
<protein>
    <submittedName>
        <fullName evidence="5">(Atlantic silverside) hypothetical protein</fullName>
    </submittedName>
</protein>
<evidence type="ECO:0000256" key="4">
    <source>
        <dbReference type="ARBA" id="ARBA00033741"/>
    </source>
</evidence>
<accession>A0A8S4AE25</accession>
<dbReference type="EMBL" id="CAJRST010000002">
    <property type="protein sequence ID" value="CAG5864564.1"/>
    <property type="molecule type" value="Genomic_DNA"/>
</dbReference>
<dbReference type="Pfam" id="PF15129">
    <property type="entry name" value="ALKL1_2"/>
    <property type="match status" value="1"/>
</dbReference>
<keyword evidence="2" id="KW-0964">Secreted</keyword>
<dbReference type="GO" id="GO:0070374">
    <property type="term" value="P:positive regulation of ERK1 and ERK2 cascade"/>
    <property type="evidence" value="ECO:0007669"/>
    <property type="project" value="TreeGrafter"/>
</dbReference>
<gene>
    <name evidence="5" type="ORF">MMEN_LOCUS1631</name>
</gene>